<reference evidence="2" key="2">
    <citation type="journal article" date="2015" name="Fish Shellfish Immunol.">
        <title>Early steps in the European eel (Anguilla anguilla)-Vibrio vulnificus interaction in the gills: Role of the RtxA13 toxin.</title>
        <authorList>
            <person name="Callol A."/>
            <person name="Pajuelo D."/>
            <person name="Ebbesson L."/>
            <person name="Teles M."/>
            <person name="MacKenzie S."/>
            <person name="Amaro C."/>
        </authorList>
    </citation>
    <scope>NUCLEOTIDE SEQUENCE</scope>
</reference>
<protein>
    <submittedName>
        <fullName evidence="2">Uncharacterized protein</fullName>
    </submittedName>
</protein>
<organism evidence="2">
    <name type="scientific">Anguilla anguilla</name>
    <name type="common">European freshwater eel</name>
    <name type="synonym">Muraena anguilla</name>
    <dbReference type="NCBI Taxonomy" id="7936"/>
    <lineage>
        <taxon>Eukaryota</taxon>
        <taxon>Metazoa</taxon>
        <taxon>Chordata</taxon>
        <taxon>Craniata</taxon>
        <taxon>Vertebrata</taxon>
        <taxon>Euteleostomi</taxon>
        <taxon>Actinopterygii</taxon>
        <taxon>Neopterygii</taxon>
        <taxon>Teleostei</taxon>
        <taxon>Anguilliformes</taxon>
        <taxon>Anguillidae</taxon>
        <taxon>Anguilla</taxon>
    </lineage>
</organism>
<evidence type="ECO:0000313" key="2">
    <source>
        <dbReference type="EMBL" id="JAH95611.1"/>
    </source>
</evidence>
<feature type="compositionally biased region" description="Polar residues" evidence="1">
    <location>
        <begin position="1"/>
        <end position="20"/>
    </location>
</feature>
<evidence type="ECO:0000256" key="1">
    <source>
        <dbReference type="SAM" id="MobiDB-lite"/>
    </source>
</evidence>
<accession>A0A0E9WZG7</accession>
<reference evidence="2" key="1">
    <citation type="submission" date="2014-11" db="EMBL/GenBank/DDBJ databases">
        <authorList>
            <person name="Amaro Gonzalez C."/>
        </authorList>
    </citation>
    <scope>NUCLEOTIDE SEQUENCE</scope>
</reference>
<name>A0A0E9WZG7_ANGAN</name>
<proteinExistence type="predicted"/>
<sequence>MHMHTHTFSLPHTHTDSPVIQQLELHHS</sequence>
<dbReference type="EMBL" id="GBXM01012966">
    <property type="protein sequence ID" value="JAH95611.1"/>
    <property type="molecule type" value="Transcribed_RNA"/>
</dbReference>
<feature type="region of interest" description="Disordered" evidence="1">
    <location>
        <begin position="1"/>
        <end position="28"/>
    </location>
</feature>
<dbReference type="AlphaFoldDB" id="A0A0E9WZG7"/>